<accession>A0A1M5E5X5</accession>
<feature type="transmembrane region" description="Helical" evidence="10">
    <location>
        <begin position="503"/>
        <end position="520"/>
    </location>
</feature>
<feature type="transmembrane region" description="Helical" evidence="10">
    <location>
        <begin position="259"/>
        <end position="281"/>
    </location>
</feature>
<dbReference type="Proteomes" id="UP000184509">
    <property type="component" value="Unassembled WGS sequence"/>
</dbReference>
<evidence type="ECO:0000313" key="13">
    <source>
        <dbReference type="Proteomes" id="UP000184509"/>
    </source>
</evidence>
<dbReference type="InterPro" id="IPR036259">
    <property type="entry name" value="MFS_trans_sf"/>
</dbReference>
<protein>
    <submittedName>
        <fullName evidence="12">MFS transporter, SP family, xylose:H+ symportor</fullName>
    </submittedName>
</protein>
<organism evidence="12 13">
    <name type="scientific">Bacteroides luti</name>
    <dbReference type="NCBI Taxonomy" id="1297750"/>
    <lineage>
        <taxon>Bacteria</taxon>
        <taxon>Pseudomonadati</taxon>
        <taxon>Bacteroidota</taxon>
        <taxon>Bacteroidia</taxon>
        <taxon>Bacteroidales</taxon>
        <taxon>Bacteroidaceae</taxon>
        <taxon>Bacteroides</taxon>
    </lineage>
</organism>
<evidence type="ECO:0000256" key="2">
    <source>
        <dbReference type="ARBA" id="ARBA00010992"/>
    </source>
</evidence>
<feature type="transmembrane region" description="Helical" evidence="10">
    <location>
        <begin position="429"/>
        <end position="453"/>
    </location>
</feature>
<sequence>MSSKTKQTGIYLALLTLVATLGGLLFGYDTAVVNGAEKSLVDFFISKITTDHAYAVSMITQYKLLVSTVVVLVLAILSSQILKLVGKTKGGITVAVLFVAAIIWIINYVSEAVPTDAALLQDTADSIKGFVISSALVGCIIGGSISGFVSNSLGRKKGLFICALAFCVSAIGAWNPDGFNFFFIQDAYSFVIYRIIGGLGVGLASALSPMYIAEIAPAESRGKLVSFNQFAIIFGMLVIYFVNYFIAKSGDAQWLTETGWRWMFFSGVIPAGIFFILLFFVPETPRFLIMKGKDEKALAVLSNIVGEEKAIAEIAEIKETLHEKSSPWLSYGWAVIVIGILLSVFQQFVGINVVLYYAGNIFRNMGFDTSSSLLQTIVVGVVNLTFTCVAIVKVDKFGRKPLMIIGALGMAISMILLGMTFYFQTVGLVSLILMLIYTAAFAMSWGPVTWVLLSEIFPNSIRGAMSIAVAAQWLANLIVSWTFPILNDNKGLTEMFHQGFAYWIYGIMGLLAAFFVWKFLPETKGKTLEEIEKFWKK</sequence>
<dbReference type="GO" id="GO:0005886">
    <property type="term" value="C:plasma membrane"/>
    <property type="evidence" value="ECO:0007669"/>
    <property type="project" value="UniProtKB-SubCell"/>
</dbReference>
<dbReference type="InterPro" id="IPR020846">
    <property type="entry name" value="MFS_dom"/>
</dbReference>
<dbReference type="PRINTS" id="PR00171">
    <property type="entry name" value="SUGRTRNSPORT"/>
</dbReference>
<dbReference type="PANTHER" id="PTHR48023">
    <property type="entry name" value="D-XYLOSE-PROTON SYMPORTER-LIKE 2"/>
    <property type="match status" value="1"/>
</dbReference>
<keyword evidence="5" id="KW-0762">Sugar transport</keyword>
<dbReference type="NCBIfam" id="TIGR00879">
    <property type="entry name" value="SP"/>
    <property type="match status" value="1"/>
</dbReference>
<evidence type="ECO:0000313" key="12">
    <source>
        <dbReference type="EMBL" id="SHF74668.1"/>
    </source>
</evidence>
<dbReference type="CDD" id="cd17359">
    <property type="entry name" value="MFS_XylE_like"/>
    <property type="match status" value="1"/>
</dbReference>
<evidence type="ECO:0000259" key="11">
    <source>
        <dbReference type="PROSITE" id="PS50850"/>
    </source>
</evidence>
<feature type="transmembrane region" description="Helical" evidence="10">
    <location>
        <begin position="331"/>
        <end position="358"/>
    </location>
</feature>
<dbReference type="InterPro" id="IPR005828">
    <property type="entry name" value="MFS_sugar_transport-like"/>
</dbReference>
<dbReference type="STRING" id="1297750.SAMN05444405_11327"/>
<dbReference type="PROSITE" id="PS50850">
    <property type="entry name" value="MFS"/>
    <property type="match status" value="1"/>
</dbReference>
<comment type="subcellular location">
    <subcellularLocation>
        <location evidence="1">Cell membrane</location>
        <topology evidence="1">Multi-pass membrane protein</topology>
    </subcellularLocation>
</comment>
<evidence type="ECO:0000256" key="7">
    <source>
        <dbReference type="ARBA" id="ARBA00022989"/>
    </source>
</evidence>
<feature type="transmembrane region" description="Helical" evidence="10">
    <location>
        <begin position="130"/>
        <end position="149"/>
    </location>
</feature>
<dbReference type="SUPFAM" id="SSF103473">
    <property type="entry name" value="MFS general substrate transporter"/>
    <property type="match status" value="1"/>
</dbReference>
<dbReference type="NCBIfam" id="NF007484">
    <property type="entry name" value="PRK10077.1"/>
    <property type="match status" value="1"/>
</dbReference>
<reference evidence="13" key="1">
    <citation type="submission" date="2016-11" db="EMBL/GenBank/DDBJ databases">
        <authorList>
            <person name="Varghese N."/>
            <person name="Submissions S."/>
        </authorList>
    </citation>
    <scope>NUCLEOTIDE SEQUENCE [LARGE SCALE GENOMIC DNA]</scope>
    <source>
        <strain evidence="13">DSM 26991</strain>
    </source>
</reference>
<evidence type="ECO:0000256" key="9">
    <source>
        <dbReference type="RuleBase" id="RU003346"/>
    </source>
</evidence>
<proteinExistence type="inferred from homology"/>
<dbReference type="Pfam" id="PF00083">
    <property type="entry name" value="Sugar_tr"/>
    <property type="match status" value="1"/>
</dbReference>
<keyword evidence="13" id="KW-1185">Reference proteome</keyword>
<dbReference type="GO" id="GO:0022857">
    <property type="term" value="F:transmembrane transporter activity"/>
    <property type="evidence" value="ECO:0007669"/>
    <property type="project" value="InterPro"/>
</dbReference>
<dbReference type="InterPro" id="IPR047984">
    <property type="entry name" value="XylE-like"/>
</dbReference>
<evidence type="ECO:0000256" key="5">
    <source>
        <dbReference type="ARBA" id="ARBA00022597"/>
    </source>
</evidence>
<dbReference type="InterPro" id="IPR050820">
    <property type="entry name" value="MFS_Sugar_Transporter"/>
</dbReference>
<evidence type="ECO:0000256" key="4">
    <source>
        <dbReference type="ARBA" id="ARBA00022475"/>
    </source>
</evidence>
<dbReference type="EMBL" id="FQTV01000013">
    <property type="protein sequence ID" value="SHF74668.1"/>
    <property type="molecule type" value="Genomic_DNA"/>
</dbReference>
<dbReference type="AlphaFoldDB" id="A0A1M5E5X5"/>
<feature type="transmembrane region" description="Helical" evidence="10">
    <location>
        <begin position="373"/>
        <end position="392"/>
    </location>
</feature>
<dbReference type="InterPro" id="IPR005829">
    <property type="entry name" value="Sugar_transporter_CS"/>
</dbReference>
<keyword evidence="8 10" id="KW-0472">Membrane</keyword>
<dbReference type="InterPro" id="IPR003663">
    <property type="entry name" value="Sugar/inositol_transpt"/>
</dbReference>
<gene>
    <name evidence="12" type="ORF">SAMN05444405_11327</name>
</gene>
<evidence type="ECO:0000256" key="8">
    <source>
        <dbReference type="ARBA" id="ARBA00023136"/>
    </source>
</evidence>
<evidence type="ECO:0000256" key="10">
    <source>
        <dbReference type="SAM" id="Phobius"/>
    </source>
</evidence>
<feature type="transmembrane region" description="Helical" evidence="10">
    <location>
        <begin position="224"/>
        <end position="247"/>
    </location>
</feature>
<dbReference type="FunFam" id="1.20.1250.20:FF:000122">
    <property type="entry name" value="D-xylose transporter XylE"/>
    <property type="match status" value="1"/>
</dbReference>
<feature type="transmembrane region" description="Helical" evidence="10">
    <location>
        <begin position="404"/>
        <end position="423"/>
    </location>
</feature>
<feature type="transmembrane region" description="Helical" evidence="10">
    <location>
        <begin position="59"/>
        <end position="78"/>
    </location>
</feature>
<feature type="transmembrane region" description="Helical" evidence="10">
    <location>
        <begin position="90"/>
        <end position="110"/>
    </location>
</feature>
<evidence type="ECO:0000256" key="6">
    <source>
        <dbReference type="ARBA" id="ARBA00022692"/>
    </source>
</evidence>
<feature type="transmembrane region" description="Helical" evidence="10">
    <location>
        <begin position="158"/>
        <end position="175"/>
    </location>
</feature>
<comment type="similarity">
    <text evidence="2 9">Belongs to the major facilitator superfamily. Sugar transporter (TC 2.A.1.1) family.</text>
</comment>
<name>A0A1M5E5X5_9BACE</name>
<feature type="domain" description="Major facilitator superfamily (MFS) profile" evidence="11">
    <location>
        <begin position="15"/>
        <end position="524"/>
    </location>
</feature>
<dbReference type="PANTHER" id="PTHR48023:SF4">
    <property type="entry name" value="D-XYLOSE-PROTON SYMPORTER-LIKE 2"/>
    <property type="match status" value="1"/>
</dbReference>
<keyword evidence="4" id="KW-1003">Cell membrane</keyword>
<feature type="transmembrane region" description="Helical" evidence="10">
    <location>
        <begin position="187"/>
        <end position="212"/>
    </location>
</feature>
<dbReference type="PROSITE" id="PS00216">
    <property type="entry name" value="SUGAR_TRANSPORT_1"/>
    <property type="match status" value="1"/>
</dbReference>
<evidence type="ECO:0000256" key="1">
    <source>
        <dbReference type="ARBA" id="ARBA00004651"/>
    </source>
</evidence>
<evidence type="ECO:0000256" key="3">
    <source>
        <dbReference type="ARBA" id="ARBA00022448"/>
    </source>
</evidence>
<dbReference type="PROSITE" id="PS00217">
    <property type="entry name" value="SUGAR_TRANSPORT_2"/>
    <property type="match status" value="1"/>
</dbReference>
<dbReference type="RefSeq" id="WP_073402769.1">
    <property type="nucleotide sequence ID" value="NZ_FQTV01000013.1"/>
</dbReference>
<feature type="transmembrane region" description="Helical" evidence="10">
    <location>
        <begin position="465"/>
        <end position="483"/>
    </location>
</feature>
<keyword evidence="7 10" id="KW-1133">Transmembrane helix</keyword>
<dbReference type="Gene3D" id="1.20.1250.20">
    <property type="entry name" value="MFS general substrate transporter like domains"/>
    <property type="match status" value="2"/>
</dbReference>
<keyword evidence="6 10" id="KW-0812">Transmembrane</keyword>
<dbReference type="OrthoDB" id="9783823at2"/>
<keyword evidence="3 9" id="KW-0813">Transport</keyword>